<feature type="non-terminal residue" evidence="2">
    <location>
        <position position="1"/>
    </location>
</feature>
<name>R7UFV8_CAPTE</name>
<sequence length="231" mass="25719">SPSVNGGSLQTDGPSSVAENPPTPDFSLSENRSSGMIGTELAHDLHDLQLTSVPVQRRTHTNESRKDILKPKPSFHRNQTDYSLLPSSGFQDLHSAPTKSDTIDFLKQKSCIMLRTIGPETADGLAALEDPKKKAGQSYSPTEEPATLPPILQPDERKRKLLRQQDKEIEDHQRRMMASSVATDAEPYADFEKPLMHPSYPETSFGWCLFIRDCWCTIILCRLMVAILSGN</sequence>
<dbReference type="HOGENOM" id="CLU_1202420_0_0_1"/>
<dbReference type="EMBL" id="AMQN01023729">
    <property type="status" value="NOT_ANNOTATED_CDS"/>
    <property type="molecule type" value="Genomic_DNA"/>
</dbReference>
<evidence type="ECO:0000313" key="3">
    <source>
        <dbReference type="EnsemblMetazoa" id="CapteP205233"/>
    </source>
</evidence>
<reference evidence="3" key="3">
    <citation type="submission" date="2015-06" db="UniProtKB">
        <authorList>
            <consortium name="EnsemblMetazoa"/>
        </authorList>
    </citation>
    <scope>IDENTIFICATION</scope>
</reference>
<feature type="region of interest" description="Disordered" evidence="1">
    <location>
        <begin position="131"/>
        <end position="150"/>
    </location>
</feature>
<feature type="compositionally biased region" description="Basic and acidic residues" evidence="1">
    <location>
        <begin position="60"/>
        <end position="70"/>
    </location>
</feature>
<protein>
    <submittedName>
        <fullName evidence="2 3">Uncharacterized protein</fullName>
    </submittedName>
</protein>
<dbReference type="EnsemblMetazoa" id="CapteT205233">
    <property type="protein sequence ID" value="CapteP205233"/>
    <property type="gene ID" value="CapteG205233"/>
</dbReference>
<reference evidence="4" key="1">
    <citation type="submission" date="2012-12" db="EMBL/GenBank/DDBJ databases">
        <authorList>
            <person name="Hellsten U."/>
            <person name="Grimwood J."/>
            <person name="Chapman J.A."/>
            <person name="Shapiro H."/>
            <person name="Aerts A."/>
            <person name="Otillar R.P."/>
            <person name="Terry A.Y."/>
            <person name="Boore J.L."/>
            <person name="Simakov O."/>
            <person name="Marletaz F."/>
            <person name="Cho S.-J."/>
            <person name="Edsinger-Gonzales E."/>
            <person name="Havlak P."/>
            <person name="Kuo D.-H."/>
            <person name="Larsson T."/>
            <person name="Lv J."/>
            <person name="Arendt D."/>
            <person name="Savage R."/>
            <person name="Osoegawa K."/>
            <person name="de Jong P."/>
            <person name="Lindberg D.R."/>
            <person name="Seaver E.C."/>
            <person name="Weisblat D.A."/>
            <person name="Putnam N.H."/>
            <person name="Grigoriev I.V."/>
            <person name="Rokhsar D.S."/>
        </authorList>
    </citation>
    <scope>NUCLEOTIDE SEQUENCE</scope>
    <source>
        <strain evidence="4">I ESC-2004</strain>
    </source>
</reference>
<feature type="compositionally biased region" description="Polar residues" evidence="1">
    <location>
        <begin position="1"/>
        <end position="18"/>
    </location>
</feature>
<gene>
    <name evidence="2" type="ORF">CAPTEDRAFT_205233</name>
</gene>
<accession>R7UFV8</accession>
<organism evidence="2">
    <name type="scientific">Capitella teleta</name>
    <name type="common">Polychaete worm</name>
    <dbReference type="NCBI Taxonomy" id="283909"/>
    <lineage>
        <taxon>Eukaryota</taxon>
        <taxon>Metazoa</taxon>
        <taxon>Spiralia</taxon>
        <taxon>Lophotrochozoa</taxon>
        <taxon>Annelida</taxon>
        <taxon>Polychaeta</taxon>
        <taxon>Sedentaria</taxon>
        <taxon>Scolecida</taxon>
        <taxon>Capitellidae</taxon>
        <taxon>Capitella</taxon>
    </lineage>
</organism>
<feature type="compositionally biased region" description="Polar residues" evidence="1">
    <location>
        <begin position="26"/>
        <end position="36"/>
    </location>
</feature>
<evidence type="ECO:0000313" key="2">
    <source>
        <dbReference type="EMBL" id="ELU04983.1"/>
    </source>
</evidence>
<evidence type="ECO:0000256" key="1">
    <source>
        <dbReference type="SAM" id="MobiDB-lite"/>
    </source>
</evidence>
<reference evidence="2 4" key="2">
    <citation type="journal article" date="2013" name="Nature">
        <title>Insights into bilaterian evolution from three spiralian genomes.</title>
        <authorList>
            <person name="Simakov O."/>
            <person name="Marletaz F."/>
            <person name="Cho S.J."/>
            <person name="Edsinger-Gonzales E."/>
            <person name="Havlak P."/>
            <person name="Hellsten U."/>
            <person name="Kuo D.H."/>
            <person name="Larsson T."/>
            <person name="Lv J."/>
            <person name="Arendt D."/>
            <person name="Savage R."/>
            <person name="Osoegawa K."/>
            <person name="de Jong P."/>
            <person name="Grimwood J."/>
            <person name="Chapman J.A."/>
            <person name="Shapiro H."/>
            <person name="Aerts A."/>
            <person name="Otillar R.P."/>
            <person name="Terry A.Y."/>
            <person name="Boore J.L."/>
            <person name="Grigoriev I.V."/>
            <person name="Lindberg D.R."/>
            <person name="Seaver E.C."/>
            <person name="Weisblat D.A."/>
            <person name="Putnam N.H."/>
            <person name="Rokhsar D.S."/>
        </authorList>
    </citation>
    <scope>NUCLEOTIDE SEQUENCE</scope>
    <source>
        <strain evidence="2 4">I ESC-2004</strain>
    </source>
</reference>
<feature type="region of interest" description="Disordered" evidence="1">
    <location>
        <begin position="1"/>
        <end position="80"/>
    </location>
</feature>
<keyword evidence="4" id="KW-1185">Reference proteome</keyword>
<evidence type="ECO:0000313" key="4">
    <source>
        <dbReference type="Proteomes" id="UP000014760"/>
    </source>
</evidence>
<proteinExistence type="predicted"/>
<dbReference type="EMBL" id="KB301898">
    <property type="protein sequence ID" value="ELU04983.1"/>
    <property type="molecule type" value="Genomic_DNA"/>
</dbReference>
<dbReference type="AlphaFoldDB" id="R7UFV8"/>
<dbReference type="Proteomes" id="UP000014760">
    <property type="component" value="Unassembled WGS sequence"/>
</dbReference>